<dbReference type="InterPro" id="IPR015791">
    <property type="entry name" value="Antimic/Inh_G_crystallin-like"/>
</dbReference>
<dbReference type="AlphaFoldDB" id="A0A9P5Y8A2"/>
<evidence type="ECO:0000313" key="3">
    <source>
        <dbReference type="Proteomes" id="UP000807353"/>
    </source>
</evidence>
<dbReference type="Gene3D" id="2.60.20.30">
    <property type="match status" value="1"/>
</dbReference>
<feature type="signal peptide" evidence="1">
    <location>
        <begin position="1"/>
        <end position="24"/>
    </location>
</feature>
<protein>
    <submittedName>
        <fullName evidence="2">Uncharacterized protein</fullName>
    </submittedName>
</protein>
<reference evidence="2" key="1">
    <citation type="submission" date="2020-11" db="EMBL/GenBank/DDBJ databases">
        <authorList>
            <consortium name="DOE Joint Genome Institute"/>
            <person name="Ahrendt S."/>
            <person name="Riley R."/>
            <person name="Andreopoulos W."/>
            <person name="Labutti K."/>
            <person name="Pangilinan J."/>
            <person name="Ruiz-Duenas F.J."/>
            <person name="Barrasa J.M."/>
            <person name="Sanchez-Garcia M."/>
            <person name="Camarero S."/>
            <person name="Miyauchi S."/>
            <person name="Serrano A."/>
            <person name="Linde D."/>
            <person name="Babiker R."/>
            <person name="Drula E."/>
            <person name="Ayuso-Fernandez I."/>
            <person name="Pacheco R."/>
            <person name="Padilla G."/>
            <person name="Ferreira P."/>
            <person name="Barriuso J."/>
            <person name="Kellner H."/>
            <person name="Castanera R."/>
            <person name="Alfaro M."/>
            <person name="Ramirez L."/>
            <person name="Pisabarro A.G."/>
            <person name="Kuo A."/>
            <person name="Tritt A."/>
            <person name="Lipzen A."/>
            <person name="He G."/>
            <person name="Yan M."/>
            <person name="Ng V."/>
            <person name="Cullen D."/>
            <person name="Martin F."/>
            <person name="Rosso M.-N."/>
            <person name="Henrissat B."/>
            <person name="Hibbett D."/>
            <person name="Martinez A.T."/>
            <person name="Grigoriev I.V."/>
        </authorList>
    </citation>
    <scope>NUCLEOTIDE SEQUENCE</scope>
    <source>
        <strain evidence="2">CBS 247.69</strain>
    </source>
</reference>
<comment type="caution">
    <text evidence="2">The sequence shown here is derived from an EMBL/GenBank/DDBJ whole genome shotgun (WGS) entry which is preliminary data.</text>
</comment>
<keyword evidence="1" id="KW-0732">Signal</keyword>
<accession>A0A9P5Y8A2</accession>
<dbReference type="EMBL" id="MU150257">
    <property type="protein sequence ID" value="KAF9464025.1"/>
    <property type="molecule type" value="Genomic_DNA"/>
</dbReference>
<keyword evidence="3" id="KW-1185">Reference proteome</keyword>
<feature type="chain" id="PRO_5040388362" evidence="1">
    <location>
        <begin position="25"/>
        <end position="98"/>
    </location>
</feature>
<evidence type="ECO:0000256" key="1">
    <source>
        <dbReference type="SAM" id="SignalP"/>
    </source>
</evidence>
<name>A0A9P5Y8A2_9AGAR</name>
<sequence length="98" mass="10638">MKLFYSILSLVAVTSATIVYPSEGTNCSPTIAAVSSCGNTGLANYNVRSARVNFEKATARFYRNHDCTGVFLSYASDQTCVKFTQWSPKCVKIFGGTC</sequence>
<dbReference type="OrthoDB" id="4444487at2759"/>
<evidence type="ECO:0000313" key="2">
    <source>
        <dbReference type="EMBL" id="KAF9464025.1"/>
    </source>
</evidence>
<gene>
    <name evidence="2" type="ORF">BDZ94DRAFT_533399</name>
</gene>
<dbReference type="Proteomes" id="UP000807353">
    <property type="component" value="Unassembled WGS sequence"/>
</dbReference>
<organism evidence="2 3">
    <name type="scientific">Collybia nuda</name>
    <dbReference type="NCBI Taxonomy" id="64659"/>
    <lineage>
        <taxon>Eukaryota</taxon>
        <taxon>Fungi</taxon>
        <taxon>Dikarya</taxon>
        <taxon>Basidiomycota</taxon>
        <taxon>Agaricomycotina</taxon>
        <taxon>Agaricomycetes</taxon>
        <taxon>Agaricomycetidae</taxon>
        <taxon>Agaricales</taxon>
        <taxon>Tricholomatineae</taxon>
        <taxon>Clitocybaceae</taxon>
        <taxon>Collybia</taxon>
    </lineage>
</organism>
<proteinExistence type="predicted"/>